<organism evidence="1 2">
    <name type="scientific">Dillenia turbinata</name>
    <dbReference type="NCBI Taxonomy" id="194707"/>
    <lineage>
        <taxon>Eukaryota</taxon>
        <taxon>Viridiplantae</taxon>
        <taxon>Streptophyta</taxon>
        <taxon>Embryophyta</taxon>
        <taxon>Tracheophyta</taxon>
        <taxon>Spermatophyta</taxon>
        <taxon>Magnoliopsida</taxon>
        <taxon>eudicotyledons</taxon>
        <taxon>Gunneridae</taxon>
        <taxon>Pentapetalae</taxon>
        <taxon>Dilleniales</taxon>
        <taxon>Dilleniaceae</taxon>
        <taxon>Dillenia</taxon>
    </lineage>
</organism>
<evidence type="ECO:0000313" key="1">
    <source>
        <dbReference type="EMBL" id="KAK6912144.1"/>
    </source>
</evidence>
<keyword evidence="2" id="KW-1185">Reference proteome</keyword>
<dbReference type="EMBL" id="JBAMMX010000028">
    <property type="protein sequence ID" value="KAK6912144.1"/>
    <property type="molecule type" value="Genomic_DNA"/>
</dbReference>
<gene>
    <name evidence="1" type="ORF">RJ641_024237</name>
</gene>
<name>A0AAN8UDS7_9MAGN</name>
<evidence type="ECO:0000313" key="2">
    <source>
        <dbReference type="Proteomes" id="UP001370490"/>
    </source>
</evidence>
<reference evidence="1 2" key="1">
    <citation type="submission" date="2023-12" db="EMBL/GenBank/DDBJ databases">
        <title>A high-quality genome assembly for Dillenia turbinata (Dilleniales).</title>
        <authorList>
            <person name="Chanderbali A."/>
        </authorList>
    </citation>
    <scope>NUCLEOTIDE SEQUENCE [LARGE SCALE GENOMIC DNA]</scope>
    <source>
        <strain evidence="1">LSX21</strain>
        <tissue evidence="1">Leaf</tissue>
    </source>
</reference>
<protein>
    <submittedName>
        <fullName evidence="1">Uncharacterized protein</fullName>
    </submittedName>
</protein>
<dbReference type="Proteomes" id="UP001370490">
    <property type="component" value="Unassembled WGS sequence"/>
</dbReference>
<accession>A0AAN8UDS7</accession>
<dbReference type="AlphaFoldDB" id="A0AAN8UDS7"/>
<sequence length="187" mass="20625">MDLMTRIQNASTESVMWEARTDQNSLRERIEILPGKFIDKCYQDYILGDINPQIHLTISVYLKGTYDEGVKKIIHPLDLLINGEVILKVENGEVGIIVAPVKAIQRRRAVRKVLDLWGKISNWGRIGRVGSMRWSGGGALRLCGVMCSAVDVCGKAKDGVASVRAATTVTATEGDFPHDLDLFKVAS</sequence>
<comment type="caution">
    <text evidence="1">The sequence shown here is derived from an EMBL/GenBank/DDBJ whole genome shotgun (WGS) entry which is preliminary data.</text>
</comment>
<proteinExistence type="predicted"/>